<accession>A0ACB1AM74</accession>
<protein>
    <submittedName>
        <fullName evidence="1">Uncharacterized protein</fullName>
    </submittedName>
</protein>
<gene>
    <name evidence="1" type="ORF">MENTE1834_LOCUS40684</name>
</gene>
<comment type="caution">
    <text evidence="1">The sequence shown here is derived from an EMBL/GenBank/DDBJ whole genome shotgun (WGS) entry which is preliminary data.</text>
</comment>
<organism evidence="1 2">
    <name type="scientific">Meloidogyne enterolobii</name>
    <name type="common">Root-knot nematode worm</name>
    <name type="synonym">Meloidogyne mayaguensis</name>
    <dbReference type="NCBI Taxonomy" id="390850"/>
    <lineage>
        <taxon>Eukaryota</taxon>
        <taxon>Metazoa</taxon>
        <taxon>Ecdysozoa</taxon>
        <taxon>Nematoda</taxon>
        <taxon>Chromadorea</taxon>
        <taxon>Rhabditida</taxon>
        <taxon>Tylenchina</taxon>
        <taxon>Tylenchomorpha</taxon>
        <taxon>Tylenchoidea</taxon>
        <taxon>Meloidogynidae</taxon>
        <taxon>Meloidogyninae</taxon>
        <taxon>Meloidogyne</taxon>
    </lineage>
</organism>
<dbReference type="Proteomes" id="UP001497535">
    <property type="component" value="Unassembled WGS sequence"/>
</dbReference>
<evidence type="ECO:0000313" key="2">
    <source>
        <dbReference type="Proteomes" id="UP001497535"/>
    </source>
</evidence>
<name>A0ACB1AM74_MELEN</name>
<dbReference type="EMBL" id="CAVMJV010000097">
    <property type="protein sequence ID" value="CAK5094466.1"/>
    <property type="molecule type" value="Genomic_DNA"/>
</dbReference>
<reference evidence="1" key="1">
    <citation type="submission" date="2023-11" db="EMBL/GenBank/DDBJ databases">
        <authorList>
            <person name="Poullet M."/>
        </authorList>
    </citation>
    <scope>NUCLEOTIDE SEQUENCE</scope>
    <source>
        <strain evidence="1">E1834</strain>
    </source>
</reference>
<sequence length="53" mass="6518">MFLRIYVLLEIQLLFVSFLEYKQLKYKKSEKNFVAFCGFTSLVDRHFFIENLF</sequence>
<keyword evidence="2" id="KW-1185">Reference proteome</keyword>
<proteinExistence type="predicted"/>
<evidence type="ECO:0000313" key="1">
    <source>
        <dbReference type="EMBL" id="CAK5094466.1"/>
    </source>
</evidence>